<dbReference type="Gene3D" id="3.30.470.20">
    <property type="entry name" value="ATP-grasp fold, B domain"/>
    <property type="match status" value="1"/>
</dbReference>
<evidence type="ECO:0000259" key="5">
    <source>
        <dbReference type="PROSITE" id="PS50975"/>
    </source>
</evidence>
<dbReference type="Proteomes" id="UP000190449">
    <property type="component" value="Unassembled WGS sequence"/>
</dbReference>
<dbReference type="PROSITE" id="PS50975">
    <property type="entry name" value="ATP_GRASP"/>
    <property type="match status" value="1"/>
</dbReference>
<feature type="domain" description="ATP-grasp" evidence="5">
    <location>
        <begin position="42"/>
        <end position="96"/>
    </location>
</feature>
<dbReference type="EMBL" id="FUWU01000005">
    <property type="protein sequence ID" value="SJZ40406.1"/>
    <property type="molecule type" value="Genomic_DNA"/>
</dbReference>
<evidence type="ECO:0000256" key="2">
    <source>
        <dbReference type="ARBA" id="ARBA00022741"/>
    </source>
</evidence>
<evidence type="ECO:0000313" key="6">
    <source>
        <dbReference type="EMBL" id="SJZ40406.1"/>
    </source>
</evidence>
<dbReference type="PANTHER" id="PTHR11405:SF53">
    <property type="entry name" value="CARBAMOYL-PHOSPHATE SYNTHASE [AMMONIA], MITOCHONDRIAL"/>
    <property type="match status" value="1"/>
</dbReference>
<dbReference type="SUPFAM" id="SSF52440">
    <property type="entry name" value="PreATP-grasp domain"/>
    <property type="match status" value="1"/>
</dbReference>
<dbReference type="GO" id="GO:0006541">
    <property type="term" value="P:glutamine metabolic process"/>
    <property type="evidence" value="ECO:0007669"/>
    <property type="project" value="TreeGrafter"/>
</dbReference>
<dbReference type="GO" id="GO:0046872">
    <property type="term" value="F:metal ion binding"/>
    <property type="evidence" value="ECO:0007669"/>
    <property type="project" value="InterPro"/>
</dbReference>
<evidence type="ECO:0000313" key="7">
    <source>
        <dbReference type="Proteomes" id="UP000190449"/>
    </source>
</evidence>
<dbReference type="GO" id="GO:0005737">
    <property type="term" value="C:cytoplasm"/>
    <property type="evidence" value="ECO:0007669"/>
    <property type="project" value="TreeGrafter"/>
</dbReference>
<keyword evidence="1" id="KW-0436">Ligase</keyword>
<sequence>MSRQFGGQTPLNIARALSDEGVKILGTSIDSIDIAEDRDLFRKMMDNLGIPMPESGMATNIDEALACVKQIGGYPVMIRPSFVLGGRGMEVIYDENMLREYVAKAVGVTPDRHSQDRSALQASLSQTHSACA</sequence>
<dbReference type="GO" id="GO:0005524">
    <property type="term" value="F:ATP binding"/>
    <property type="evidence" value="ECO:0007669"/>
    <property type="project" value="UniProtKB-UniRule"/>
</dbReference>
<dbReference type="STRING" id="28122.SAMN02745108_00447"/>
<dbReference type="InterPro" id="IPR005479">
    <property type="entry name" value="CPAse_ATP-bd"/>
</dbReference>
<proteinExistence type="predicted"/>
<dbReference type="SUPFAM" id="SSF56059">
    <property type="entry name" value="Glutathione synthetase ATP-binding domain-like"/>
    <property type="match status" value="1"/>
</dbReference>
<keyword evidence="3 4" id="KW-0067">ATP-binding</keyword>
<evidence type="ECO:0000256" key="3">
    <source>
        <dbReference type="ARBA" id="ARBA00022840"/>
    </source>
</evidence>
<reference evidence="6 7" key="1">
    <citation type="submission" date="2017-02" db="EMBL/GenBank/DDBJ databases">
        <authorList>
            <person name="Peterson S.W."/>
        </authorList>
    </citation>
    <scope>NUCLEOTIDE SEQUENCE [LARGE SCALE GENOMIC DNA]</scope>
    <source>
        <strain evidence="6 7">ATCC 43854</strain>
    </source>
</reference>
<name>A0A1T4KDD7_9BACT</name>
<evidence type="ECO:0000256" key="4">
    <source>
        <dbReference type="PROSITE-ProRule" id="PRU00409"/>
    </source>
</evidence>
<dbReference type="InterPro" id="IPR011761">
    <property type="entry name" value="ATP-grasp"/>
</dbReference>
<gene>
    <name evidence="6" type="ORF">SAMN02745108_00447</name>
</gene>
<protein>
    <submittedName>
        <fullName evidence="6">Carbamoyl-phosphate synthase L chain, ATP binding domain</fullName>
    </submittedName>
</protein>
<dbReference type="Pfam" id="PF02786">
    <property type="entry name" value="CPSase_L_D2"/>
    <property type="match status" value="1"/>
</dbReference>
<evidence type="ECO:0000256" key="1">
    <source>
        <dbReference type="ARBA" id="ARBA00022598"/>
    </source>
</evidence>
<keyword evidence="2 4" id="KW-0547">Nucleotide-binding</keyword>
<dbReference type="GO" id="GO:0004088">
    <property type="term" value="F:carbamoyl-phosphate synthase (glutamine-hydrolyzing) activity"/>
    <property type="evidence" value="ECO:0007669"/>
    <property type="project" value="TreeGrafter"/>
</dbReference>
<accession>A0A1T4KDD7</accession>
<dbReference type="PROSITE" id="PS00866">
    <property type="entry name" value="CPSASE_1"/>
    <property type="match status" value="1"/>
</dbReference>
<dbReference type="PANTHER" id="PTHR11405">
    <property type="entry name" value="CARBAMOYLTRANSFERASE FAMILY MEMBER"/>
    <property type="match status" value="1"/>
</dbReference>
<dbReference type="AlphaFoldDB" id="A0A1T4KDD7"/>
<organism evidence="6 7">
    <name type="scientific">Fibrobacter intestinalis</name>
    <dbReference type="NCBI Taxonomy" id="28122"/>
    <lineage>
        <taxon>Bacteria</taxon>
        <taxon>Pseudomonadati</taxon>
        <taxon>Fibrobacterota</taxon>
        <taxon>Fibrobacteria</taxon>
        <taxon>Fibrobacterales</taxon>
        <taxon>Fibrobacteraceae</taxon>
        <taxon>Fibrobacter</taxon>
    </lineage>
</organism>
<dbReference type="InterPro" id="IPR016185">
    <property type="entry name" value="PreATP-grasp_dom_sf"/>
</dbReference>